<dbReference type="EMBL" id="BAAACG010000010">
    <property type="protein sequence ID" value="GAA0741769.1"/>
    <property type="molecule type" value="Genomic_DNA"/>
</dbReference>
<comment type="caution">
    <text evidence="1">The sequence shown here is derived from an EMBL/GenBank/DDBJ whole genome shotgun (WGS) entry which is preliminary data.</text>
</comment>
<accession>A0ABP3USI8</accession>
<name>A0ABP3USI8_9CLOT</name>
<sequence>MIKVQKIINDWDPIGLMKHAPDDEYESEIIQIIHKLLDTDTVEELAKIIRDIFVQAFGEDMFCKTIEECMVVARNIMK</sequence>
<protein>
    <submittedName>
        <fullName evidence="1">DUF1871 family protein</fullName>
    </submittedName>
</protein>
<evidence type="ECO:0000313" key="2">
    <source>
        <dbReference type="Proteomes" id="UP001501510"/>
    </source>
</evidence>
<keyword evidence="2" id="KW-1185">Reference proteome</keyword>
<evidence type="ECO:0000313" key="1">
    <source>
        <dbReference type="EMBL" id="GAA0741769.1"/>
    </source>
</evidence>
<dbReference type="InterPro" id="IPR023162">
    <property type="entry name" value="Apc36109-like_dom_sf"/>
</dbReference>
<dbReference type="SUPFAM" id="SSF116922">
    <property type="entry name" value="YugE-like"/>
    <property type="match status" value="1"/>
</dbReference>
<dbReference type="Gene3D" id="1.10.340.20">
    <property type="entry name" value="Apc36109-like domain"/>
    <property type="match status" value="1"/>
</dbReference>
<reference evidence="2" key="1">
    <citation type="journal article" date="2019" name="Int. J. Syst. Evol. Microbiol.">
        <title>The Global Catalogue of Microorganisms (GCM) 10K type strain sequencing project: providing services to taxonomists for standard genome sequencing and annotation.</title>
        <authorList>
            <consortium name="The Broad Institute Genomics Platform"/>
            <consortium name="The Broad Institute Genome Sequencing Center for Infectious Disease"/>
            <person name="Wu L."/>
            <person name="Ma J."/>
        </authorList>
    </citation>
    <scope>NUCLEOTIDE SEQUENCE [LARGE SCALE GENOMIC DNA]</scope>
    <source>
        <strain evidence="2">JCM 1407</strain>
    </source>
</reference>
<gene>
    <name evidence="1" type="ORF">GCM10008906_23400</name>
</gene>
<proteinExistence type="predicted"/>
<dbReference type="Pfam" id="PF08958">
    <property type="entry name" value="DUF1871"/>
    <property type="match status" value="1"/>
</dbReference>
<organism evidence="1 2">
    <name type="scientific">Clostridium oceanicum</name>
    <dbReference type="NCBI Taxonomy" id="1543"/>
    <lineage>
        <taxon>Bacteria</taxon>
        <taxon>Bacillati</taxon>
        <taxon>Bacillota</taxon>
        <taxon>Clostridia</taxon>
        <taxon>Eubacteriales</taxon>
        <taxon>Clostridiaceae</taxon>
        <taxon>Clostridium</taxon>
    </lineage>
</organism>
<dbReference type="Proteomes" id="UP001501510">
    <property type="component" value="Unassembled WGS sequence"/>
</dbReference>
<dbReference type="InterPro" id="IPR015053">
    <property type="entry name" value="DUF1871"/>
</dbReference>